<dbReference type="EMBL" id="WRPP01000001">
    <property type="protein sequence ID" value="MVU76064.1"/>
    <property type="molecule type" value="Genomic_DNA"/>
</dbReference>
<reference evidence="1 2" key="1">
    <citation type="submission" date="2019-12" db="EMBL/GenBank/DDBJ databases">
        <title>Nocardia sp. nov. ET3-3 isolated from soil.</title>
        <authorList>
            <person name="Kanchanasin P."/>
            <person name="Tanasupawat S."/>
            <person name="Yuki M."/>
            <person name="Kudo T."/>
        </authorList>
    </citation>
    <scope>NUCLEOTIDE SEQUENCE [LARGE SCALE GENOMIC DNA]</scope>
    <source>
        <strain evidence="1 2">ET3-3</strain>
    </source>
</reference>
<accession>A0A7K1UP03</accession>
<evidence type="ECO:0000313" key="2">
    <source>
        <dbReference type="Proteomes" id="UP000466794"/>
    </source>
</evidence>
<comment type="caution">
    <text evidence="1">The sequence shown here is derived from an EMBL/GenBank/DDBJ whole genome shotgun (WGS) entry which is preliminary data.</text>
</comment>
<proteinExistence type="predicted"/>
<evidence type="ECO:0000313" key="1">
    <source>
        <dbReference type="EMBL" id="MVU76064.1"/>
    </source>
</evidence>
<name>A0A7K1UP03_9NOCA</name>
<organism evidence="1 2">
    <name type="scientific">Nocardia terrae</name>
    <dbReference type="NCBI Taxonomy" id="2675851"/>
    <lineage>
        <taxon>Bacteria</taxon>
        <taxon>Bacillati</taxon>
        <taxon>Actinomycetota</taxon>
        <taxon>Actinomycetes</taxon>
        <taxon>Mycobacteriales</taxon>
        <taxon>Nocardiaceae</taxon>
        <taxon>Nocardia</taxon>
    </lineage>
</organism>
<sequence>MTDPDVPVFTTTCSTRTITVTTTDAGQIIELRFEACEYGYGASALAAEILRLAQRCTLLARARRRDALAAAGLANVLLDRLGLPNPETLATELSRLDAPTAESTPHTWLRAL</sequence>
<dbReference type="RefSeq" id="WP_157354818.1">
    <property type="nucleotide sequence ID" value="NZ_WRPP01000001.1"/>
</dbReference>
<keyword evidence="2" id="KW-1185">Reference proteome</keyword>
<protein>
    <submittedName>
        <fullName evidence="1">Uncharacterized protein</fullName>
    </submittedName>
</protein>
<dbReference type="Proteomes" id="UP000466794">
    <property type="component" value="Unassembled WGS sequence"/>
</dbReference>
<gene>
    <name evidence="1" type="ORF">GPX89_02255</name>
</gene>
<dbReference type="AlphaFoldDB" id="A0A7K1UP03"/>